<organism evidence="1 2">
    <name type="scientific">Dyadobacter jejuensis</name>
    <dbReference type="NCBI Taxonomy" id="1082580"/>
    <lineage>
        <taxon>Bacteria</taxon>
        <taxon>Pseudomonadati</taxon>
        <taxon>Bacteroidota</taxon>
        <taxon>Cytophagia</taxon>
        <taxon>Cytophagales</taxon>
        <taxon>Spirosomataceae</taxon>
        <taxon>Dyadobacter</taxon>
    </lineage>
</organism>
<dbReference type="EMBL" id="QGDT01000005">
    <property type="protein sequence ID" value="PWJ57920.1"/>
    <property type="molecule type" value="Genomic_DNA"/>
</dbReference>
<dbReference type="PROSITE" id="PS51257">
    <property type="entry name" value="PROKAR_LIPOPROTEIN"/>
    <property type="match status" value="1"/>
</dbReference>
<evidence type="ECO:0008006" key="3">
    <source>
        <dbReference type="Google" id="ProtNLM"/>
    </source>
</evidence>
<sequence length="453" mass="50690">MKNVVYLLFLMSIIMACKKDRNPVIETIDDPNSTELLTDTLSTKHIEYLDSLQSATVLLDSMLLPNGMTIKEFREYMENNKRTNNRVQAENGPQLIKNKIIMDMLLKGYELNTRSSFVKPDESTSSNPYRPAQPNGIAYGYGNKDYSKRVNPAGPCFEEVYGLDCSGYLQQLVFNAGLTAFPSGTSDIQGSEATWNAMFEKDEKYKDLKMKDFGHLAIKDLQTGDIIVWNGHIGMIGGSGAGSFVLNSNGSAALSCLDPNSGVPDYNCIRKEQEKNRGLGRGPRIVPITDAQSNSWFGKNYRILRITTRIEGNWKILGRCTGSSYDAIDFNIVIKSDLNQNDTDIKYTVSSQGLDYDGTPYSLSIEGVYDSEKNILKGDMTFTFADDTEYRRVDRFEIALKTDDTGFHQTTKVVNNGGCDIDLRFVNLQNENLRTFVPFKNQVKSTGLLSKSI</sequence>
<dbReference type="Gene3D" id="3.90.1720.10">
    <property type="entry name" value="endopeptidase domain like (from Nostoc punctiforme)"/>
    <property type="match status" value="1"/>
</dbReference>
<dbReference type="Proteomes" id="UP000245880">
    <property type="component" value="Unassembled WGS sequence"/>
</dbReference>
<dbReference type="AlphaFoldDB" id="A0A316AM97"/>
<protein>
    <recommendedName>
        <fullName evidence="3">NlpC/P60 family protein</fullName>
    </recommendedName>
</protein>
<gene>
    <name evidence="1" type="ORF">CLV98_105100</name>
</gene>
<dbReference type="SUPFAM" id="SSF54001">
    <property type="entry name" value="Cysteine proteinases"/>
    <property type="match status" value="1"/>
</dbReference>
<evidence type="ECO:0000313" key="1">
    <source>
        <dbReference type="EMBL" id="PWJ57920.1"/>
    </source>
</evidence>
<keyword evidence="2" id="KW-1185">Reference proteome</keyword>
<evidence type="ECO:0000313" key="2">
    <source>
        <dbReference type="Proteomes" id="UP000245880"/>
    </source>
</evidence>
<reference evidence="1 2" key="1">
    <citation type="submission" date="2018-03" db="EMBL/GenBank/DDBJ databases">
        <title>Genomic Encyclopedia of Archaeal and Bacterial Type Strains, Phase II (KMG-II): from individual species to whole genera.</title>
        <authorList>
            <person name="Goeker M."/>
        </authorList>
    </citation>
    <scope>NUCLEOTIDE SEQUENCE [LARGE SCALE GENOMIC DNA]</scope>
    <source>
        <strain evidence="1 2">DSM 100346</strain>
    </source>
</reference>
<proteinExistence type="predicted"/>
<name>A0A316AM97_9BACT</name>
<comment type="caution">
    <text evidence="1">The sequence shown here is derived from an EMBL/GenBank/DDBJ whole genome shotgun (WGS) entry which is preliminary data.</text>
</comment>
<dbReference type="InterPro" id="IPR038765">
    <property type="entry name" value="Papain-like_cys_pep_sf"/>
</dbReference>
<accession>A0A316AM97</accession>